<dbReference type="Proteomes" id="UP000638648">
    <property type="component" value="Unassembled WGS sequence"/>
</dbReference>
<name>A0A927MZ34_9ACTN</name>
<reference evidence="1" key="1">
    <citation type="submission" date="2020-10" db="EMBL/GenBank/DDBJ databases">
        <title>Sequencing the genomes of 1000 actinobacteria strains.</title>
        <authorList>
            <person name="Klenk H.-P."/>
        </authorList>
    </citation>
    <scope>NUCLEOTIDE SEQUENCE</scope>
    <source>
        <strain evidence="1">DSM 45354</strain>
    </source>
</reference>
<dbReference type="EMBL" id="JADBEM010000001">
    <property type="protein sequence ID" value="MBE1609204.1"/>
    <property type="molecule type" value="Genomic_DNA"/>
</dbReference>
<dbReference type="InterPro" id="IPR019587">
    <property type="entry name" value="Polyketide_cyclase/dehydratase"/>
</dbReference>
<keyword evidence="2" id="KW-1185">Reference proteome</keyword>
<evidence type="ECO:0000313" key="1">
    <source>
        <dbReference type="EMBL" id="MBE1609204.1"/>
    </source>
</evidence>
<dbReference type="Gene3D" id="3.30.530.20">
    <property type="match status" value="1"/>
</dbReference>
<dbReference type="Pfam" id="PF10604">
    <property type="entry name" value="Polyketide_cyc2"/>
    <property type="match status" value="1"/>
</dbReference>
<gene>
    <name evidence="1" type="ORF">HEB94_006052</name>
</gene>
<dbReference type="SUPFAM" id="SSF55961">
    <property type="entry name" value="Bet v1-like"/>
    <property type="match status" value="1"/>
</dbReference>
<accession>A0A927MZ34</accession>
<evidence type="ECO:0008006" key="3">
    <source>
        <dbReference type="Google" id="ProtNLM"/>
    </source>
</evidence>
<dbReference type="RefSeq" id="WP_192752820.1">
    <property type="nucleotide sequence ID" value="NZ_BAABJL010000142.1"/>
</dbReference>
<dbReference type="CDD" id="cd07812">
    <property type="entry name" value="SRPBCC"/>
    <property type="match status" value="1"/>
</dbReference>
<dbReference type="InterPro" id="IPR023393">
    <property type="entry name" value="START-like_dom_sf"/>
</dbReference>
<protein>
    <recommendedName>
        <fullName evidence="3">Polyketide cyclase / dehydrase and lipid transport</fullName>
    </recommendedName>
</protein>
<proteinExistence type="predicted"/>
<comment type="caution">
    <text evidence="1">The sequence shown here is derived from an EMBL/GenBank/DDBJ whole genome shotgun (WGS) entry which is preliminary data.</text>
</comment>
<sequence>MSRLTRRSTRITLVCVVALGAIVAGLMVWSSTGVRLSSHTVVSLSRDRVWEFFVDPHNLARWDRSVGRVEPTTAAPMGTGYTFDTISPGPDGEATRSSYRIEDFTPPHGARVDLVGSPQFQRASWHTKLEPVAGGTRVVIEVEFAPKLGYFFLTPMLLLSRGNLMTDMTYLHDEIEAYARRTPS</sequence>
<dbReference type="AlphaFoldDB" id="A0A927MZ34"/>
<evidence type="ECO:0000313" key="2">
    <source>
        <dbReference type="Proteomes" id="UP000638648"/>
    </source>
</evidence>
<organism evidence="1 2">
    <name type="scientific">Actinopolymorpha pittospori</name>
    <dbReference type="NCBI Taxonomy" id="648752"/>
    <lineage>
        <taxon>Bacteria</taxon>
        <taxon>Bacillati</taxon>
        <taxon>Actinomycetota</taxon>
        <taxon>Actinomycetes</taxon>
        <taxon>Propionibacteriales</taxon>
        <taxon>Actinopolymorphaceae</taxon>
        <taxon>Actinopolymorpha</taxon>
    </lineage>
</organism>